<dbReference type="PANTHER" id="PTHR34941">
    <property type="entry name" value="DEHYDRIN HIRD11"/>
    <property type="match status" value="1"/>
</dbReference>
<accession>A0ABR2BKS0</accession>
<reference evidence="2 3" key="1">
    <citation type="journal article" date="2024" name="G3 (Bethesda)">
        <title>Genome assembly of Hibiscus sabdariffa L. provides insights into metabolisms of medicinal natural products.</title>
        <authorList>
            <person name="Kim T."/>
        </authorList>
    </citation>
    <scope>NUCLEOTIDE SEQUENCE [LARGE SCALE GENOMIC DNA]</scope>
    <source>
        <strain evidence="2">TK-2024</strain>
        <tissue evidence="2">Old leaves</tissue>
    </source>
</reference>
<organism evidence="2 3">
    <name type="scientific">Hibiscus sabdariffa</name>
    <name type="common">roselle</name>
    <dbReference type="NCBI Taxonomy" id="183260"/>
    <lineage>
        <taxon>Eukaryota</taxon>
        <taxon>Viridiplantae</taxon>
        <taxon>Streptophyta</taxon>
        <taxon>Embryophyta</taxon>
        <taxon>Tracheophyta</taxon>
        <taxon>Spermatophyta</taxon>
        <taxon>Magnoliopsida</taxon>
        <taxon>eudicotyledons</taxon>
        <taxon>Gunneridae</taxon>
        <taxon>Pentapetalae</taxon>
        <taxon>rosids</taxon>
        <taxon>malvids</taxon>
        <taxon>Malvales</taxon>
        <taxon>Malvaceae</taxon>
        <taxon>Malvoideae</taxon>
        <taxon>Hibiscus</taxon>
    </lineage>
</organism>
<dbReference type="Proteomes" id="UP001472677">
    <property type="component" value="Unassembled WGS sequence"/>
</dbReference>
<gene>
    <name evidence="2" type="ORF">V6N12_072792</name>
</gene>
<evidence type="ECO:0000313" key="3">
    <source>
        <dbReference type="Proteomes" id="UP001472677"/>
    </source>
</evidence>
<dbReference type="PANTHER" id="PTHR34941:SF1">
    <property type="entry name" value="DEHYDRIN HIRD11"/>
    <property type="match status" value="1"/>
</dbReference>
<dbReference type="EMBL" id="JBBPBM010000108">
    <property type="protein sequence ID" value="KAK8507537.1"/>
    <property type="molecule type" value="Genomic_DNA"/>
</dbReference>
<evidence type="ECO:0000313" key="2">
    <source>
        <dbReference type="EMBL" id="KAK8507537.1"/>
    </source>
</evidence>
<sequence>MSGIMHKIGDALHIGGDQKKEEEKHKGEAHKDAGHGHGGAEHKGKAGHGHDKGEKHKEGIVDKIKDKIHGDGSKEHDLPSPSSKCIG</sequence>
<feature type="compositionally biased region" description="Basic and acidic residues" evidence="1">
    <location>
        <begin position="16"/>
        <end position="78"/>
    </location>
</feature>
<evidence type="ECO:0000256" key="1">
    <source>
        <dbReference type="SAM" id="MobiDB-lite"/>
    </source>
</evidence>
<feature type="region of interest" description="Disordered" evidence="1">
    <location>
        <begin position="1"/>
        <end position="87"/>
    </location>
</feature>
<name>A0ABR2BKS0_9ROSI</name>
<dbReference type="InterPro" id="IPR039285">
    <property type="entry name" value="HIRD11-like"/>
</dbReference>
<keyword evidence="3" id="KW-1185">Reference proteome</keyword>
<comment type="caution">
    <text evidence="2">The sequence shown here is derived from an EMBL/GenBank/DDBJ whole genome shotgun (WGS) entry which is preliminary data.</text>
</comment>
<proteinExistence type="predicted"/>
<protein>
    <submittedName>
        <fullName evidence="2">Uncharacterized protein</fullName>
    </submittedName>
</protein>